<keyword evidence="3" id="KW-1185">Reference proteome</keyword>
<dbReference type="PATRIC" id="fig|679936.5.peg.3179"/>
<dbReference type="Proteomes" id="UP000005439">
    <property type="component" value="Chromosome"/>
</dbReference>
<dbReference type="GO" id="GO:0006793">
    <property type="term" value="P:phosphorus metabolic process"/>
    <property type="evidence" value="ECO:0007669"/>
    <property type="project" value="UniProtKB-ARBA"/>
</dbReference>
<feature type="domain" description="PLD phosphodiesterase" evidence="1">
    <location>
        <begin position="64"/>
        <end position="95"/>
    </location>
</feature>
<reference evidence="2 3" key="2">
    <citation type="journal article" date="2012" name="Stand. Genomic Sci.">
        <title>Complete genome sequence of the moderately thermophilic mineral-sulfide-oxidizing firmicute Sulfobacillus acidophilus type strain (NAL(T)).</title>
        <authorList>
            <person name="Anderson I."/>
            <person name="Chertkov O."/>
            <person name="Chen A."/>
            <person name="Saunders E."/>
            <person name="Lapidus A."/>
            <person name="Nolan M."/>
            <person name="Lucas S."/>
            <person name="Hammon N."/>
            <person name="Deshpande S."/>
            <person name="Cheng J.F."/>
            <person name="Han C."/>
            <person name="Tapia R."/>
            <person name="Goodwin L.A."/>
            <person name="Pitluck S."/>
            <person name="Liolios K."/>
            <person name="Pagani I."/>
            <person name="Ivanova N."/>
            <person name="Mikhailova N."/>
            <person name="Pati A."/>
            <person name="Palaniappan K."/>
            <person name="Land M."/>
            <person name="Pan C."/>
            <person name="Rohde M."/>
            <person name="Pukall R."/>
            <person name="Goker M."/>
            <person name="Detter J.C."/>
            <person name="Woyke T."/>
            <person name="Bristow J."/>
            <person name="Eisen J.A."/>
            <person name="Markowitz V."/>
            <person name="Hugenholtz P."/>
            <person name="Kyrpides N.C."/>
            <person name="Klenk H.P."/>
            <person name="Mavromatis K."/>
        </authorList>
    </citation>
    <scope>NUCLEOTIDE SEQUENCE [LARGE SCALE GENOMIC DNA]</scope>
    <source>
        <strain evidence="3">ATCC 700253 / DSM 10332 / NAL</strain>
    </source>
</reference>
<proteinExistence type="predicted"/>
<dbReference type="KEGG" id="sap:Sulac_3079"/>
<dbReference type="AlphaFoldDB" id="G8U0Y9"/>
<organism evidence="2 3">
    <name type="scientific">Sulfobacillus acidophilus (strain ATCC 700253 / DSM 10332 / NAL)</name>
    <dbReference type="NCBI Taxonomy" id="679936"/>
    <lineage>
        <taxon>Bacteria</taxon>
        <taxon>Bacillati</taxon>
        <taxon>Bacillota</taxon>
        <taxon>Clostridia</taxon>
        <taxon>Eubacteriales</taxon>
        <taxon>Clostridiales Family XVII. Incertae Sedis</taxon>
        <taxon>Sulfobacillus</taxon>
    </lineage>
</organism>
<evidence type="ECO:0000313" key="3">
    <source>
        <dbReference type="Proteomes" id="UP000005439"/>
    </source>
</evidence>
<dbReference type="PROSITE" id="PS50035">
    <property type="entry name" value="PLD"/>
    <property type="match status" value="1"/>
</dbReference>
<reference evidence="3" key="1">
    <citation type="submission" date="2011-12" db="EMBL/GenBank/DDBJ databases">
        <title>The complete genome of chromosome of Sulfobacillus acidophilus DSM 10332.</title>
        <authorList>
            <person name="Lucas S."/>
            <person name="Han J."/>
            <person name="Lapidus A."/>
            <person name="Bruce D."/>
            <person name="Goodwin L."/>
            <person name="Pitluck S."/>
            <person name="Peters L."/>
            <person name="Kyrpides N."/>
            <person name="Mavromatis K."/>
            <person name="Ivanova N."/>
            <person name="Mikhailova N."/>
            <person name="Chertkov O."/>
            <person name="Saunders E."/>
            <person name="Detter J.C."/>
            <person name="Tapia R."/>
            <person name="Han C."/>
            <person name="Land M."/>
            <person name="Hauser L."/>
            <person name="Markowitz V."/>
            <person name="Cheng J.-F."/>
            <person name="Hugenholtz P."/>
            <person name="Woyke T."/>
            <person name="Wu D."/>
            <person name="Pukall R."/>
            <person name="Gehrich-Schroeter G."/>
            <person name="Schneider S."/>
            <person name="Klenk H.-P."/>
            <person name="Eisen J.A."/>
        </authorList>
    </citation>
    <scope>NUCLEOTIDE SEQUENCE [LARGE SCALE GENOMIC DNA]</scope>
    <source>
        <strain evidence="3">ATCC 700253 / DSM 10332 / NAL</strain>
    </source>
</reference>
<dbReference type="Gene3D" id="3.30.870.10">
    <property type="entry name" value="Endonuclease Chain A"/>
    <property type="match status" value="1"/>
</dbReference>
<dbReference type="GO" id="GO:0003824">
    <property type="term" value="F:catalytic activity"/>
    <property type="evidence" value="ECO:0007669"/>
    <property type="project" value="InterPro"/>
</dbReference>
<gene>
    <name evidence="2" type="ordered locus">Sulac_3079</name>
</gene>
<dbReference type="HOGENOM" id="CLU_1022790_0_0_9"/>
<sequence length="272" mass="30541">MPWFRQVDIVFGYAEIVPQGIADLMALQQTVAEQVQQVVQQLAPQHQAVLAALRDGSITFRTLTRHVSHKKTFLLSGRNRPPRVIVGSANLSTPGLGGHQWENLIVFDDSVAWMFFQRDWRRIADAASPIAPRVLLQHDPMDMEDIPVIHEVIQTRQAVVVEYHEGQVPEADMARAVIVRADALRDRYRDVPLPVGPQGATVIAPDAIHRIAVDWHSRQAAKAPDSEAVPRWEIMWGDPMVCRFAGRDMDLGPDGEEVRHDAELLAQYFAGF</sequence>
<name>G8U0Y9_SULAD</name>
<dbReference type="EMBL" id="CP003179">
    <property type="protein sequence ID" value="AEW06534.1"/>
    <property type="molecule type" value="Genomic_DNA"/>
</dbReference>
<dbReference type="InterPro" id="IPR001736">
    <property type="entry name" value="PLipase_D/transphosphatidylase"/>
</dbReference>
<accession>G8U0Y9</accession>
<evidence type="ECO:0000259" key="1">
    <source>
        <dbReference type="PROSITE" id="PS50035"/>
    </source>
</evidence>
<protein>
    <recommendedName>
        <fullName evidence="1">PLD phosphodiesterase domain-containing protein</fullName>
    </recommendedName>
</protein>
<evidence type="ECO:0000313" key="2">
    <source>
        <dbReference type="EMBL" id="AEW06534.1"/>
    </source>
</evidence>